<feature type="compositionally biased region" description="Basic and acidic residues" evidence="1">
    <location>
        <begin position="299"/>
        <end position="311"/>
    </location>
</feature>
<name>A0A811LU20_9BILA</name>
<dbReference type="PANTHER" id="PTHR22954:SF3">
    <property type="entry name" value="PROTEIN CBG08539"/>
    <property type="match status" value="1"/>
</dbReference>
<feature type="region of interest" description="Disordered" evidence="1">
    <location>
        <begin position="214"/>
        <end position="323"/>
    </location>
</feature>
<sequence length="463" mass="52149">MATARTLHAEKSLATCVSRSEDTSDQSSIIGRRLSTSVRGIEKAPASRLSSTRKGTVAPRQRLNTSRNGIENAPSYQLSTSRRGIDKAPDVLDSSSFKRVVTRWIKYLDLELAQAFALYEKAEDEICSPKISVIKKSSYVIDLSQHAKNAKVYIEKIDNSINEWKKKVKSSVNESLRLREYGKITEYCEKHNYPILCQDFSNIAKKVRHMKSYVNGLGNSPKSQSSMSSRHYSRQNVDKDTVVSHSAERQSNDYIPSSDTIENSEKTRKSLSKSHSQGFGSQISRHSEKSKPKVASDSTSRRSESKSDTYKQKPSSAISQTLQKPGATEYKVCKLPPISDIPKFSGELHEFPCFWDYFEVHVHNTPAIPSEKILRLKHALTGSSVEHLVQNVRLTQAMYDTIIKSLHSRYNKPDDIITVSLHQDSEILKAQGQKRVFCVANIIIPRFVASIQTCNHEKTVFSS</sequence>
<feature type="compositionally biased region" description="Polar residues" evidence="1">
    <location>
        <begin position="312"/>
        <end position="323"/>
    </location>
</feature>
<proteinExistence type="predicted"/>
<organism evidence="2 3">
    <name type="scientific">Bursaphelenchus okinawaensis</name>
    <dbReference type="NCBI Taxonomy" id="465554"/>
    <lineage>
        <taxon>Eukaryota</taxon>
        <taxon>Metazoa</taxon>
        <taxon>Ecdysozoa</taxon>
        <taxon>Nematoda</taxon>
        <taxon>Chromadorea</taxon>
        <taxon>Rhabditida</taxon>
        <taxon>Tylenchina</taxon>
        <taxon>Tylenchomorpha</taxon>
        <taxon>Aphelenchoidea</taxon>
        <taxon>Aphelenchoididae</taxon>
        <taxon>Bursaphelenchus</taxon>
    </lineage>
</organism>
<evidence type="ECO:0000313" key="3">
    <source>
        <dbReference type="Proteomes" id="UP000614601"/>
    </source>
</evidence>
<dbReference type="Proteomes" id="UP000783686">
    <property type="component" value="Unassembled WGS sequence"/>
</dbReference>
<feature type="region of interest" description="Disordered" evidence="1">
    <location>
        <begin position="41"/>
        <end position="81"/>
    </location>
</feature>
<dbReference type="InterPro" id="IPR005312">
    <property type="entry name" value="DUF1759"/>
</dbReference>
<dbReference type="EMBL" id="CAJFCW020000006">
    <property type="protein sequence ID" value="CAG9128044.1"/>
    <property type="molecule type" value="Genomic_DNA"/>
</dbReference>
<feature type="compositionally biased region" description="Polar residues" evidence="1">
    <location>
        <begin position="252"/>
        <end position="261"/>
    </location>
</feature>
<dbReference type="Pfam" id="PF03564">
    <property type="entry name" value="DUF1759"/>
    <property type="match status" value="1"/>
</dbReference>
<dbReference type="AlphaFoldDB" id="A0A811LU20"/>
<feature type="compositionally biased region" description="Polar residues" evidence="1">
    <location>
        <begin position="273"/>
        <end position="284"/>
    </location>
</feature>
<dbReference type="Proteomes" id="UP000614601">
    <property type="component" value="Unassembled WGS sequence"/>
</dbReference>
<feature type="compositionally biased region" description="Basic and acidic residues" evidence="1">
    <location>
        <begin position="236"/>
        <end position="251"/>
    </location>
</feature>
<feature type="compositionally biased region" description="Polar residues" evidence="1">
    <location>
        <begin position="62"/>
        <end position="81"/>
    </location>
</feature>
<reference evidence="2" key="1">
    <citation type="submission" date="2020-09" db="EMBL/GenBank/DDBJ databases">
        <authorList>
            <person name="Kikuchi T."/>
        </authorList>
    </citation>
    <scope>NUCLEOTIDE SEQUENCE</scope>
    <source>
        <strain evidence="2">SH1</strain>
    </source>
</reference>
<protein>
    <submittedName>
        <fullName evidence="2">Uncharacterized protein</fullName>
    </submittedName>
</protein>
<gene>
    <name evidence="2" type="ORF">BOKJ2_LOCUS14343</name>
</gene>
<keyword evidence="3" id="KW-1185">Reference proteome</keyword>
<evidence type="ECO:0000256" key="1">
    <source>
        <dbReference type="SAM" id="MobiDB-lite"/>
    </source>
</evidence>
<dbReference type="EMBL" id="CAJFDH010000006">
    <property type="protein sequence ID" value="CAD5230841.1"/>
    <property type="molecule type" value="Genomic_DNA"/>
</dbReference>
<comment type="caution">
    <text evidence="2">The sequence shown here is derived from an EMBL/GenBank/DDBJ whole genome shotgun (WGS) entry which is preliminary data.</text>
</comment>
<dbReference type="OrthoDB" id="5846374at2759"/>
<evidence type="ECO:0000313" key="2">
    <source>
        <dbReference type="EMBL" id="CAD5230841.1"/>
    </source>
</evidence>
<accession>A0A811LU20</accession>
<dbReference type="PANTHER" id="PTHR22954">
    <property type="entry name" value="RETROVIRAL PROTEASE-RELATED"/>
    <property type="match status" value="1"/>
</dbReference>